<evidence type="ECO:0000256" key="1">
    <source>
        <dbReference type="SAM" id="MobiDB-lite"/>
    </source>
</evidence>
<reference evidence="3 4" key="1">
    <citation type="submission" date="2024-09" db="EMBL/GenBank/DDBJ databases">
        <title>The Natural Products Discovery Center: Release of the First 8490 Sequenced Strains for Exploring Actinobacteria Biosynthetic Diversity.</title>
        <authorList>
            <person name="Kalkreuter E."/>
            <person name="Kautsar S.A."/>
            <person name="Yang D."/>
            <person name="Bader C.D."/>
            <person name="Teijaro C.N."/>
            <person name="Fluegel L."/>
            <person name="Davis C.M."/>
            <person name="Simpson J.R."/>
            <person name="Lauterbach L."/>
            <person name="Steele A.D."/>
            <person name="Gui C."/>
            <person name="Meng S."/>
            <person name="Li G."/>
            <person name="Viehrig K."/>
            <person name="Ye F."/>
            <person name="Su P."/>
            <person name="Kiefer A.F."/>
            <person name="Nichols A."/>
            <person name="Cepeda A.J."/>
            <person name="Yan W."/>
            <person name="Fan B."/>
            <person name="Jiang Y."/>
            <person name="Adhikari A."/>
            <person name="Zheng C.-J."/>
            <person name="Schuster L."/>
            <person name="Cowan T.M."/>
            <person name="Smanski M.J."/>
            <person name="Chevrette M.G."/>
            <person name="De Carvalho L.P.S."/>
            <person name="Shen B."/>
        </authorList>
    </citation>
    <scope>NUCLEOTIDE SEQUENCE [LARGE SCALE GENOMIC DNA]</scope>
    <source>
        <strain evidence="3 4">NPDC058546</strain>
    </source>
</reference>
<dbReference type="InterPro" id="IPR001646">
    <property type="entry name" value="5peptide_repeat"/>
</dbReference>
<name>A0ABW6EFY2_9ACTN</name>
<dbReference type="RefSeq" id="WP_382824510.1">
    <property type="nucleotide sequence ID" value="NZ_JBHXLY010000004.1"/>
</dbReference>
<feature type="region of interest" description="Disordered" evidence="1">
    <location>
        <begin position="619"/>
        <end position="650"/>
    </location>
</feature>
<keyword evidence="2" id="KW-1133">Transmembrane helix</keyword>
<keyword evidence="2" id="KW-0472">Membrane</keyword>
<organism evidence="3 4">
    <name type="scientific">Streptomyces sindenensis</name>
    <dbReference type="NCBI Taxonomy" id="67363"/>
    <lineage>
        <taxon>Bacteria</taxon>
        <taxon>Bacillati</taxon>
        <taxon>Actinomycetota</taxon>
        <taxon>Actinomycetes</taxon>
        <taxon>Kitasatosporales</taxon>
        <taxon>Streptomycetaceae</taxon>
        <taxon>Streptomyces</taxon>
    </lineage>
</organism>
<dbReference type="Pfam" id="PF13576">
    <property type="entry name" value="Pentapeptide_3"/>
    <property type="match status" value="2"/>
</dbReference>
<evidence type="ECO:0000256" key="2">
    <source>
        <dbReference type="SAM" id="Phobius"/>
    </source>
</evidence>
<feature type="transmembrane region" description="Helical" evidence="2">
    <location>
        <begin position="593"/>
        <end position="613"/>
    </location>
</feature>
<sequence>MTMQCTELPGASAPPAWPHCGHRTTVEEPVGCTGIPVTGHAACLAHLTDGDRDAYLAGLTPGSDIDHRGTTFTEPLLTALLDALRDPSGSIPSLGTAAFGSAVFEGGADFDRADFAGDARFDRAVFEGEARFREAFFHRGVHFASAEFTDTARFDMAFFEDDADFTSAIFRSGTAFDHACFQDMAGFEAVVFEGDAQFAWASFRSITTFESAAFRSGAGFGRAAFCDAAQFDSATFEGGARFDGATFEDLARFTATAFNSDVDFGSALFKGLAGFLSVAFEGGARFDGATFKDLALFGGTAFNGEAGFGSVTFEGDVRFDGAGFERPADLGPFVCAGRVGLSGARFGGPVTMSFAARRVECDRTRWASTAVMRLRHATVDLSHADLGHSLTVAAQAEPFALPGGRTLDERALTGGPGAGGPGAGTPAAGVPGARVRVASLRGVDTAQLVLADVDLSRCLFTGAVGLDRIRLEGACVFASTPYRSGGPRGGARFTPRRTLAEEHHWRARRPGSARGWNRAVLGAGQAGPAQLAPVYRALRTACEAGRIPAGAADFSYGEMEMRRHDRTGTARAERGLLHGYWLVSGFGLRASRALGWLLATVLTTVVLLMWAGIPQEAPKQEATGSVPADGGASTFTMEEDGPGKPSGESFTGERFETSLDIALGFVVFRSPGRELTAVGGCIETVSRVSAPLLLGLAALAVRNRVKR</sequence>
<evidence type="ECO:0000313" key="3">
    <source>
        <dbReference type="EMBL" id="MFD4211286.1"/>
    </source>
</evidence>
<comment type="caution">
    <text evidence="3">The sequence shown here is derived from an EMBL/GenBank/DDBJ whole genome shotgun (WGS) entry which is preliminary data.</text>
</comment>
<keyword evidence="4" id="KW-1185">Reference proteome</keyword>
<evidence type="ECO:0000313" key="4">
    <source>
        <dbReference type="Proteomes" id="UP001598251"/>
    </source>
</evidence>
<gene>
    <name evidence="3" type="ORF">ACFWSS_00060</name>
</gene>
<protein>
    <submittedName>
        <fullName evidence="3">Pentapeptide repeat-containing protein</fullName>
    </submittedName>
</protein>
<proteinExistence type="predicted"/>
<dbReference type="EMBL" id="JBHXOF010000001">
    <property type="protein sequence ID" value="MFD4211286.1"/>
    <property type="molecule type" value="Genomic_DNA"/>
</dbReference>
<keyword evidence="2" id="KW-0812">Transmembrane</keyword>
<dbReference type="Proteomes" id="UP001598251">
    <property type="component" value="Unassembled WGS sequence"/>
</dbReference>
<accession>A0ABW6EFY2</accession>